<comment type="catalytic activity">
    <reaction evidence="1">
        <text>Hydrolysis of terminal non-reducing N-acetyl-D-hexosamine residues in N-acetyl-beta-D-hexosaminides.</text>
        <dbReference type="EC" id="3.2.1.52"/>
    </reaction>
</comment>
<evidence type="ECO:0000313" key="8">
    <source>
        <dbReference type="Proteomes" id="UP000603453"/>
    </source>
</evidence>
<dbReference type="EC" id="3.2.1.52" evidence="3"/>
<evidence type="ECO:0000256" key="5">
    <source>
        <dbReference type="ARBA" id="ARBA00022801"/>
    </source>
</evidence>
<dbReference type="InterPro" id="IPR025705">
    <property type="entry name" value="Beta_hexosaminidase_sua/sub"/>
</dbReference>
<dbReference type="GO" id="GO:0016020">
    <property type="term" value="C:membrane"/>
    <property type="evidence" value="ECO:0007669"/>
    <property type="project" value="TreeGrafter"/>
</dbReference>
<dbReference type="Proteomes" id="UP000603453">
    <property type="component" value="Unassembled WGS sequence"/>
</dbReference>
<reference evidence="7" key="1">
    <citation type="submission" date="2020-12" db="EMBL/GenBank/DDBJ databases">
        <title>Metabolic potential, ecology and presence of endohyphal bacteria is reflected in genomic diversity of Mucoromycotina.</title>
        <authorList>
            <person name="Muszewska A."/>
            <person name="Okrasinska A."/>
            <person name="Steczkiewicz K."/>
            <person name="Drgas O."/>
            <person name="Orlowska M."/>
            <person name="Perlinska-Lenart U."/>
            <person name="Aleksandrzak-Piekarczyk T."/>
            <person name="Szatraj K."/>
            <person name="Zielenkiewicz U."/>
            <person name="Pilsyk S."/>
            <person name="Malc E."/>
            <person name="Mieczkowski P."/>
            <person name="Kruszewska J.S."/>
            <person name="Biernat P."/>
            <person name="Pawlowska J."/>
        </authorList>
    </citation>
    <scope>NUCLEOTIDE SEQUENCE</scope>
    <source>
        <strain evidence="7">WA0000017839</strain>
    </source>
</reference>
<accession>A0A8H7QFH7</accession>
<dbReference type="PANTHER" id="PTHR22600:SF26">
    <property type="entry name" value="BETA-N-ACETYLHEXOSAMINIDASE"/>
    <property type="match status" value="1"/>
</dbReference>
<evidence type="ECO:0000256" key="2">
    <source>
        <dbReference type="ARBA" id="ARBA00006285"/>
    </source>
</evidence>
<organism evidence="7 8">
    <name type="scientific">Mucor saturninus</name>
    <dbReference type="NCBI Taxonomy" id="64648"/>
    <lineage>
        <taxon>Eukaryota</taxon>
        <taxon>Fungi</taxon>
        <taxon>Fungi incertae sedis</taxon>
        <taxon>Mucoromycota</taxon>
        <taxon>Mucoromycotina</taxon>
        <taxon>Mucoromycetes</taxon>
        <taxon>Mucorales</taxon>
        <taxon>Mucorineae</taxon>
        <taxon>Mucoraceae</taxon>
        <taxon>Mucor</taxon>
    </lineage>
</organism>
<keyword evidence="4" id="KW-0732">Signal</keyword>
<dbReference type="PRINTS" id="PR00738">
    <property type="entry name" value="GLHYDRLASE20"/>
</dbReference>
<comment type="caution">
    <text evidence="7">The sequence shown here is derived from an EMBL/GenBank/DDBJ whole genome shotgun (WGS) entry which is preliminary data.</text>
</comment>
<evidence type="ECO:0000256" key="1">
    <source>
        <dbReference type="ARBA" id="ARBA00001231"/>
    </source>
</evidence>
<sequence length="158" mass="17932">GNDTSYDEQIAPDIPANLAAALANNSAEDNYRPQNWGGSGGDWCSPFKSWQRVYSYDMTFNLTETEAENVLGGEVALWSEQTDETTLDARLWPRTSAAAEVMWSGRNDENNKKRDIGDAMPRIFDWRYRLLKRGINAEVLQPLWCGQNPHMCDANHYP</sequence>
<evidence type="ECO:0000256" key="3">
    <source>
        <dbReference type="ARBA" id="ARBA00012663"/>
    </source>
</evidence>
<name>A0A8H7QFH7_9FUNG</name>
<feature type="non-terminal residue" evidence="7">
    <location>
        <position position="1"/>
    </location>
</feature>
<dbReference type="PANTHER" id="PTHR22600">
    <property type="entry name" value="BETA-HEXOSAMINIDASE"/>
    <property type="match status" value="1"/>
</dbReference>
<gene>
    <name evidence="7" type="ORF">INT47_005726</name>
</gene>
<dbReference type="OrthoDB" id="428480at2759"/>
<keyword evidence="5" id="KW-0378">Hydrolase</keyword>
<comment type="similarity">
    <text evidence="2">Belongs to the glycosyl hydrolase 20 family.</text>
</comment>
<dbReference type="InterPro" id="IPR017853">
    <property type="entry name" value="GH"/>
</dbReference>
<evidence type="ECO:0000313" key="7">
    <source>
        <dbReference type="EMBL" id="KAG2190501.1"/>
    </source>
</evidence>
<dbReference type="GO" id="GO:0005975">
    <property type="term" value="P:carbohydrate metabolic process"/>
    <property type="evidence" value="ECO:0007669"/>
    <property type="project" value="InterPro"/>
</dbReference>
<dbReference type="InterPro" id="IPR015883">
    <property type="entry name" value="Glyco_hydro_20_cat"/>
</dbReference>
<protein>
    <recommendedName>
        <fullName evidence="3">beta-N-acetylhexosaminidase</fullName>
        <ecNumber evidence="3">3.2.1.52</ecNumber>
    </recommendedName>
</protein>
<dbReference type="SUPFAM" id="SSF51445">
    <property type="entry name" value="(Trans)glycosidases"/>
    <property type="match status" value="1"/>
</dbReference>
<dbReference type="AlphaFoldDB" id="A0A8H7QFH7"/>
<proteinExistence type="inferred from homology"/>
<dbReference type="GO" id="GO:0004563">
    <property type="term" value="F:beta-N-acetylhexosaminidase activity"/>
    <property type="evidence" value="ECO:0007669"/>
    <property type="project" value="UniProtKB-EC"/>
</dbReference>
<keyword evidence="8" id="KW-1185">Reference proteome</keyword>
<evidence type="ECO:0000256" key="4">
    <source>
        <dbReference type="ARBA" id="ARBA00022729"/>
    </source>
</evidence>
<dbReference type="Pfam" id="PF00728">
    <property type="entry name" value="Glyco_hydro_20"/>
    <property type="match status" value="1"/>
</dbReference>
<feature type="domain" description="Glycoside hydrolase family 20 catalytic" evidence="6">
    <location>
        <begin position="33"/>
        <end position="105"/>
    </location>
</feature>
<dbReference type="EMBL" id="JAEPRD010000643">
    <property type="protein sequence ID" value="KAG2190501.1"/>
    <property type="molecule type" value="Genomic_DNA"/>
</dbReference>
<dbReference type="GO" id="GO:0030203">
    <property type="term" value="P:glycosaminoglycan metabolic process"/>
    <property type="evidence" value="ECO:0007669"/>
    <property type="project" value="TreeGrafter"/>
</dbReference>
<dbReference type="Gene3D" id="3.20.20.80">
    <property type="entry name" value="Glycosidases"/>
    <property type="match status" value="1"/>
</dbReference>
<evidence type="ECO:0000259" key="6">
    <source>
        <dbReference type="Pfam" id="PF00728"/>
    </source>
</evidence>